<comment type="caution">
    <text evidence="10">The sequence shown here is derived from an EMBL/GenBank/DDBJ whole genome shotgun (WGS) entry which is preliminary data.</text>
</comment>
<keyword evidence="11" id="KW-1185">Reference proteome</keyword>
<dbReference type="FunFam" id="3.30.160.60:FF:001530">
    <property type="entry name" value="Zinc finger protein 268"/>
    <property type="match status" value="1"/>
</dbReference>
<feature type="domain" description="C2H2-type" evidence="9">
    <location>
        <begin position="315"/>
        <end position="342"/>
    </location>
</feature>
<evidence type="ECO:0000313" key="10">
    <source>
        <dbReference type="EMBL" id="KAH3736858.1"/>
    </source>
</evidence>
<reference evidence="10" key="2">
    <citation type="submission" date="2020-11" db="EMBL/GenBank/DDBJ databases">
        <authorList>
            <person name="McCartney M.A."/>
            <person name="Auch B."/>
            <person name="Kono T."/>
            <person name="Mallez S."/>
            <person name="Becker A."/>
            <person name="Gohl D.M."/>
            <person name="Silverstein K.A.T."/>
            <person name="Koren S."/>
            <person name="Bechman K.B."/>
            <person name="Herman A."/>
            <person name="Abrahante J.E."/>
            <person name="Garbe J."/>
        </authorList>
    </citation>
    <scope>NUCLEOTIDE SEQUENCE</scope>
    <source>
        <strain evidence="10">Duluth1</strain>
        <tissue evidence="10">Whole animal</tissue>
    </source>
</reference>
<keyword evidence="3" id="KW-0479">Metal-binding</keyword>
<proteinExistence type="inferred from homology"/>
<evidence type="ECO:0000256" key="4">
    <source>
        <dbReference type="ARBA" id="ARBA00022737"/>
    </source>
</evidence>
<name>A0A9D4D0H6_DREPO</name>
<feature type="domain" description="C2H2-type" evidence="9">
    <location>
        <begin position="10"/>
        <end position="38"/>
    </location>
</feature>
<dbReference type="PANTHER" id="PTHR24394">
    <property type="entry name" value="ZINC FINGER PROTEIN"/>
    <property type="match status" value="1"/>
</dbReference>
<dbReference type="EMBL" id="JAIWYP010000011">
    <property type="protein sequence ID" value="KAH3736858.1"/>
    <property type="molecule type" value="Genomic_DNA"/>
</dbReference>
<dbReference type="Gene3D" id="3.30.160.60">
    <property type="entry name" value="Classic Zinc Finger"/>
    <property type="match status" value="6"/>
</dbReference>
<dbReference type="FunFam" id="3.30.160.60:FF:000912">
    <property type="entry name" value="Zinc finger protein 660"/>
    <property type="match status" value="1"/>
</dbReference>
<evidence type="ECO:0000256" key="7">
    <source>
        <dbReference type="ARBA" id="ARBA00023242"/>
    </source>
</evidence>
<comment type="subcellular location">
    <subcellularLocation>
        <location evidence="1">Nucleus</location>
    </subcellularLocation>
</comment>
<dbReference type="AlphaFoldDB" id="A0A9D4D0H6"/>
<evidence type="ECO:0000259" key="9">
    <source>
        <dbReference type="PROSITE" id="PS50157"/>
    </source>
</evidence>
<keyword evidence="4" id="KW-0677">Repeat</keyword>
<protein>
    <recommendedName>
        <fullName evidence="9">C2H2-type domain-containing protein</fullName>
    </recommendedName>
</protein>
<dbReference type="SMART" id="SM00355">
    <property type="entry name" value="ZnF_C2H2"/>
    <property type="match status" value="8"/>
</dbReference>
<evidence type="ECO:0000256" key="6">
    <source>
        <dbReference type="ARBA" id="ARBA00022833"/>
    </source>
</evidence>
<keyword evidence="7" id="KW-0539">Nucleus</keyword>
<dbReference type="GO" id="GO:0000981">
    <property type="term" value="F:DNA-binding transcription factor activity, RNA polymerase II-specific"/>
    <property type="evidence" value="ECO:0007669"/>
    <property type="project" value="TreeGrafter"/>
</dbReference>
<evidence type="ECO:0000256" key="3">
    <source>
        <dbReference type="ARBA" id="ARBA00022723"/>
    </source>
</evidence>
<dbReference type="FunFam" id="3.30.160.60:FF:000125">
    <property type="entry name" value="Putative zinc finger protein 143"/>
    <property type="match status" value="1"/>
</dbReference>
<keyword evidence="5 8" id="KW-0863">Zinc-finger</keyword>
<dbReference type="Pfam" id="PF00096">
    <property type="entry name" value="zf-C2H2"/>
    <property type="match status" value="4"/>
</dbReference>
<evidence type="ECO:0000256" key="2">
    <source>
        <dbReference type="ARBA" id="ARBA00006991"/>
    </source>
</evidence>
<evidence type="ECO:0000256" key="5">
    <source>
        <dbReference type="ARBA" id="ARBA00022771"/>
    </source>
</evidence>
<accession>A0A9D4D0H6</accession>
<dbReference type="SUPFAM" id="SSF57667">
    <property type="entry name" value="beta-beta-alpha zinc fingers"/>
    <property type="match status" value="3"/>
</dbReference>
<feature type="domain" description="C2H2-type" evidence="9">
    <location>
        <begin position="401"/>
        <end position="428"/>
    </location>
</feature>
<evidence type="ECO:0000313" key="11">
    <source>
        <dbReference type="Proteomes" id="UP000828390"/>
    </source>
</evidence>
<comment type="similarity">
    <text evidence="2">Belongs to the krueppel C2H2-type zinc-finger protein family.</text>
</comment>
<gene>
    <name evidence="10" type="ORF">DPMN_043433</name>
</gene>
<dbReference type="PROSITE" id="PS50157">
    <property type="entry name" value="ZINC_FINGER_C2H2_2"/>
    <property type="match status" value="6"/>
</dbReference>
<feature type="domain" description="C2H2-type" evidence="9">
    <location>
        <begin position="373"/>
        <end position="400"/>
    </location>
</feature>
<dbReference type="PROSITE" id="PS00028">
    <property type="entry name" value="ZINC_FINGER_C2H2_1"/>
    <property type="match status" value="7"/>
</dbReference>
<dbReference type="GO" id="GO:0005634">
    <property type="term" value="C:nucleus"/>
    <property type="evidence" value="ECO:0007669"/>
    <property type="project" value="UniProtKB-SubCell"/>
</dbReference>
<dbReference type="InterPro" id="IPR013087">
    <property type="entry name" value="Znf_C2H2_type"/>
</dbReference>
<evidence type="ECO:0000256" key="8">
    <source>
        <dbReference type="PROSITE-ProRule" id="PRU00042"/>
    </source>
</evidence>
<feature type="domain" description="C2H2-type" evidence="9">
    <location>
        <begin position="343"/>
        <end position="372"/>
    </location>
</feature>
<sequence length="455" mass="51128">MSSHTGEKAHQCEICLVKFDFKSALTMHLKRKHNICKSEFKCNLCEKTFYSSAESNKHIKSHSSTGSNFTVCGQTSGKKKDIVTHMLTHVTTDQTPDHAQSHNEMQRLPYLLELKNVFQTCGLFQCFQCKLLFPALSVLEKHTLNEHGIDTSEIHANLVLNVETFSERNDSAAVAADINEELESNNANPVVTASGSKESVAIAIDVNQSSEFQINNTNLAVTSSETVKPSENFYRSSALLFQNTNPIIFTLTPSNGTVEYQTQSLINIPILLTMQPTDHVVTNGENVSMSPPLNEWKPSAEDLHSDAEMAEDTERTCPICKKTISSRSNLRVHMMIHTREQPHTCPYPGCGKKFTQRSPLQRHMAIHSGEKPWRCDTCGKSFTRQDDLVTHIRVHTGEKPYKCQECGKNFSQRGSLLTHQKMHAKHRDLAEKNKIAPGMVSCYASYPLARNYKRT</sequence>
<dbReference type="InterPro" id="IPR036236">
    <property type="entry name" value="Znf_C2H2_sf"/>
</dbReference>
<dbReference type="PANTHER" id="PTHR24394:SF29">
    <property type="entry name" value="MYONEURIN"/>
    <property type="match status" value="1"/>
</dbReference>
<dbReference type="FunFam" id="3.30.160.60:FF:000446">
    <property type="entry name" value="Zinc finger protein"/>
    <property type="match status" value="1"/>
</dbReference>
<keyword evidence="6" id="KW-0862">Zinc</keyword>
<dbReference type="Proteomes" id="UP000828390">
    <property type="component" value="Unassembled WGS sequence"/>
</dbReference>
<reference evidence="10" key="1">
    <citation type="journal article" date="2019" name="bioRxiv">
        <title>The Genome of the Zebra Mussel, Dreissena polymorpha: A Resource for Invasive Species Research.</title>
        <authorList>
            <person name="McCartney M.A."/>
            <person name="Auch B."/>
            <person name="Kono T."/>
            <person name="Mallez S."/>
            <person name="Zhang Y."/>
            <person name="Obille A."/>
            <person name="Becker A."/>
            <person name="Abrahante J.E."/>
            <person name="Garbe J."/>
            <person name="Badalamenti J.P."/>
            <person name="Herman A."/>
            <person name="Mangelson H."/>
            <person name="Liachko I."/>
            <person name="Sullivan S."/>
            <person name="Sone E.D."/>
            <person name="Koren S."/>
            <person name="Silverstein K.A.T."/>
            <person name="Beckman K.B."/>
            <person name="Gohl D.M."/>
        </authorList>
    </citation>
    <scope>NUCLEOTIDE SEQUENCE</scope>
    <source>
        <strain evidence="10">Duluth1</strain>
        <tissue evidence="10">Whole animal</tissue>
    </source>
</reference>
<feature type="domain" description="C2H2-type" evidence="9">
    <location>
        <begin position="40"/>
        <end position="67"/>
    </location>
</feature>
<evidence type="ECO:0000256" key="1">
    <source>
        <dbReference type="ARBA" id="ARBA00004123"/>
    </source>
</evidence>
<dbReference type="GO" id="GO:0008270">
    <property type="term" value="F:zinc ion binding"/>
    <property type="evidence" value="ECO:0007669"/>
    <property type="project" value="UniProtKB-KW"/>
</dbReference>
<organism evidence="10 11">
    <name type="scientific">Dreissena polymorpha</name>
    <name type="common">Zebra mussel</name>
    <name type="synonym">Mytilus polymorpha</name>
    <dbReference type="NCBI Taxonomy" id="45954"/>
    <lineage>
        <taxon>Eukaryota</taxon>
        <taxon>Metazoa</taxon>
        <taxon>Spiralia</taxon>
        <taxon>Lophotrochozoa</taxon>
        <taxon>Mollusca</taxon>
        <taxon>Bivalvia</taxon>
        <taxon>Autobranchia</taxon>
        <taxon>Heteroconchia</taxon>
        <taxon>Euheterodonta</taxon>
        <taxon>Imparidentia</taxon>
        <taxon>Neoheterodontei</taxon>
        <taxon>Myida</taxon>
        <taxon>Dreissenoidea</taxon>
        <taxon>Dreissenidae</taxon>
        <taxon>Dreissena</taxon>
    </lineage>
</organism>